<protein>
    <recommendedName>
        <fullName evidence="4">DUF1648 domain-containing protein</fullName>
    </recommendedName>
</protein>
<feature type="transmembrane region" description="Helical" evidence="1">
    <location>
        <begin position="123"/>
        <end position="144"/>
    </location>
</feature>
<reference evidence="2 3" key="1">
    <citation type="submission" date="2019-07" db="EMBL/GenBank/DDBJ databases">
        <title>Whole genome shotgun sequence of Marinococcus halophilus NBRC 102359.</title>
        <authorList>
            <person name="Hosoyama A."/>
            <person name="Uohara A."/>
            <person name="Ohji S."/>
            <person name="Ichikawa N."/>
        </authorList>
    </citation>
    <scope>NUCLEOTIDE SEQUENCE [LARGE SCALE GENOMIC DNA]</scope>
    <source>
        <strain evidence="2 3">NBRC 102359</strain>
    </source>
</reference>
<comment type="caution">
    <text evidence="2">The sequence shown here is derived from an EMBL/GenBank/DDBJ whole genome shotgun (WGS) entry which is preliminary data.</text>
</comment>
<name>A0A510Y4G0_MARHA</name>
<evidence type="ECO:0008006" key="4">
    <source>
        <dbReference type="Google" id="ProtNLM"/>
    </source>
</evidence>
<dbReference type="RefSeq" id="WP_079476344.1">
    <property type="nucleotide sequence ID" value="NZ_BJUN01000005.1"/>
</dbReference>
<keyword evidence="1" id="KW-1133">Transmembrane helix</keyword>
<evidence type="ECO:0000256" key="1">
    <source>
        <dbReference type="SAM" id="Phobius"/>
    </source>
</evidence>
<keyword evidence="1" id="KW-0812">Transmembrane</keyword>
<feature type="transmembrane region" description="Helical" evidence="1">
    <location>
        <begin position="90"/>
        <end position="111"/>
    </location>
</feature>
<keyword evidence="3" id="KW-1185">Reference proteome</keyword>
<proteinExistence type="predicted"/>
<gene>
    <name evidence="2" type="ORF">MHA01_11330</name>
</gene>
<dbReference type="EMBL" id="BJUN01000005">
    <property type="protein sequence ID" value="GEK58228.1"/>
    <property type="molecule type" value="Genomic_DNA"/>
</dbReference>
<evidence type="ECO:0000313" key="3">
    <source>
        <dbReference type="Proteomes" id="UP000321051"/>
    </source>
</evidence>
<feature type="transmembrane region" description="Helical" evidence="1">
    <location>
        <begin position="44"/>
        <end position="63"/>
    </location>
</feature>
<dbReference type="AlphaFoldDB" id="A0A510Y4G0"/>
<accession>A0A510Y4G0</accession>
<organism evidence="2 3">
    <name type="scientific">Marinococcus halophilus</name>
    <dbReference type="NCBI Taxonomy" id="1371"/>
    <lineage>
        <taxon>Bacteria</taxon>
        <taxon>Bacillati</taxon>
        <taxon>Bacillota</taxon>
        <taxon>Bacilli</taxon>
        <taxon>Bacillales</taxon>
        <taxon>Bacillaceae</taxon>
        <taxon>Marinococcus</taxon>
    </lineage>
</organism>
<evidence type="ECO:0000313" key="2">
    <source>
        <dbReference type="EMBL" id="GEK58228.1"/>
    </source>
</evidence>
<dbReference type="STRING" id="1371.GCA_900166605_02640"/>
<sequence length="153" mass="16673">MHDILSAAVVILLILSTACAWSELPDEVAVNMLPGGEEAYGSRMRLLTPVAGAAALAVMNPLIRQLAQHVALFGEDVSSSVQSIRKAKHWCSWMVFGTVLILSGVAAGRLVESLHPEFSFTPIFISFLVLFYVGVLTAFFISGIQRLNIYHKQ</sequence>
<dbReference type="Proteomes" id="UP000321051">
    <property type="component" value="Unassembled WGS sequence"/>
</dbReference>
<keyword evidence="1" id="KW-0472">Membrane</keyword>